<evidence type="ECO:0000313" key="1">
    <source>
        <dbReference type="EMBL" id="ATF09567.1"/>
    </source>
</evidence>
<reference evidence="2" key="1">
    <citation type="submission" date="2017-04" db="EMBL/GenBank/DDBJ databases">
        <title>Genome evolution of the luminous symbionts of deep sea anglerfish.</title>
        <authorList>
            <person name="Hendry T.A."/>
        </authorList>
    </citation>
    <scope>NUCLEOTIDE SEQUENCE [LARGE SCALE GENOMIC DNA]</scope>
</reference>
<dbReference type="Proteomes" id="UP000218160">
    <property type="component" value="Chromosome 1"/>
</dbReference>
<gene>
    <name evidence="1" type="ORF">BTN50_1069</name>
</gene>
<sequence length="48" mass="5956">MDDFKLKKAAPFPWWEEWNRSFNMNDFIIQYYTVSTTPVSHLFYNNYV</sequence>
<proteinExistence type="predicted"/>
<accession>A0A291B9B0</accession>
<dbReference type="EMBL" id="CP020660">
    <property type="protein sequence ID" value="ATF09567.1"/>
    <property type="molecule type" value="Genomic_DNA"/>
</dbReference>
<name>A0A291B9B0_9GAMM</name>
<evidence type="ECO:0000313" key="2">
    <source>
        <dbReference type="Proteomes" id="UP000218160"/>
    </source>
</evidence>
<keyword evidence="2" id="KW-1185">Reference proteome</keyword>
<dbReference type="KEGG" id="elux:BTN50_1069"/>
<dbReference type="AlphaFoldDB" id="A0A291B9B0"/>
<protein>
    <submittedName>
        <fullName evidence="1">Uncharacterized protein</fullName>
    </submittedName>
</protein>
<organism evidence="1 2">
    <name type="scientific">Candidatus Enterovibrio altilux</name>
    <dbReference type="NCBI Taxonomy" id="1927128"/>
    <lineage>
        <taxon>Bacteria</taxon>
        <taxon>Pseudomonadati</taxon>
        <taxon>Pseudomonadota</taxon>
        <taxon>Gammaproteobacteria</taxon>
        <taxon>Vibrionales</taxon>
        <taxon>Vibrionaceae</taxon>
        <taxon>Enterovibrio</taxon>
    </lineage>
</organism>